<organism evidence="1 2">
    <name type="scientific">Hymenobacter qilianensis</name>
    <dbReference type="NCBI Taxonomy" id="1385715"/>
    <lineage>
        <taxon>Bacteria</taxon>
        <taxon>Pseudomonadati</taxon>
        <taxon>Bacteroidota</taxon>
        <taxon>Cytophagia</taxon>
        <taxon>Cytophagales</taxon>
        <taxon>Hymenobacteraceae</taxon>
        <taxon>Hymenobacter</taxon>
    </lineage>
</organism>
<keyword evidence="2" id="KW-1185">Reference proteome</keyword>
<reference evidence="1 2" key="1">
    <citation type="journal article" date="2019" name="Int. J. Syst. Evol. Microbiol.">
        <title>The Global Catalogue of Microorganisms (GCM) 10K type strain sequencing project: providing services to taxonomists for standard genome sequencing and annotation.</title>
        <authorList>
            <consortium name="The Broad Institute Genomics Platform"/>
            <consortium name="The Broad Institute Genome Sequencing Center for Infectious Disease"/>
            <person name="Wu L."/>
            <person name="Ma J."/>
        </authorList>
    </citation>
    <scope>NUCLEOTIDE SEQUENCE [LARGE SCALE GENOMIC DNA]</scope>
    <source>
        <strain evidence="1 2">CGMCC 1.12720</strain>
    </source>
</reference>
<proteinExistence type="predicted"/>
<accession>A0ACB5PRD7</accession>
<evidence type="ECO:0000313" key="1">
    <source>
        <dbReference type="EMBL" id="GGF64697.1"/>
    </source>
</evidence>
<sequence>MKLPSLQRLVREAARVVRRFPLTLLCALILCAAGIYAQRLDDFEKNLPEWLFPLISASVLGLTLTLSVSLAGERYHWPRWLKLLTQAGAILLLAVWYTLCPPEPDLVWGLRLLLMLIGMHLLVAVSPYLLELRRQADTPGFWRYNETLFIRILTAGVYSGVLFVGCSLALVAVDNLFDVDIDNKVYPHLFTVLGTIFNTWFFLAGVPEDFEALEQEATYPKELKLFTQFVLLPLVVLYLVILYAYMARILGLWELPKGWVSTLILALAVAGIFALLLIHPIRDNAENTWIRTFARWFYWSLFPLLGLLVVAIGTRIRAYGITEERYLVLALAAWLTIITIYFLVRQGRGIIWIPASLAVVAFLSAGGPWGAFSVAERSQLAQLREVSEEYKLLQNGKLDSAGQRVAELPKEAGKRITSIFDFFAERNNLDAVQPFFTASLVTPDSLQGKHLERRDWQQQRLFDVSGLERVDYHETETTKDQGQNLYFEPVESHVTVLGPGYYWLRNINSYRNRESHIKRRINGSAALDTFKLAEGTFRLRHTKTGRYIYLERLTQPNRWQSILSVSPAGFADSLARNRQQGGYENVQLPTLSLTASSATMQLRVLFTYIRREQKPKQPPTYYYAADAILTFKQPSQEE</sequence>
<dbReference type="Proteomes" id="UP000605392">
    <property type="component" value="Unassembled WGS sequence"/>
</dbReference>
<dbReference type="EMBL" id="BMFN01000002">
    <property type="protein sequence ID" value="GGF64697.1"/>
    <property type="molecule type" value="Genomic_DNA"/>
</dbReference>
<name>A0ACB5PRD7_9BACT</name>
<protein>
    <submittedName>
        <fullName evidence="1">Uncharacterized protein</fullName>
    </submittedName>
</protein>
<evidence type="ECO:0000313" key="2">
    <source>
        <dbReference type="Proteomes" id="UP000605392"/>
    </source>
</evidence>
<gene>
    <name evidence="1" type="ORF">GCM10011375_19540</name>
</gene>
<comment type="caution">
    <text evidence="1">The sequence shown here is derived from an EMBL/GenBank/DDBJ whole genome shotgun (WGS) entry which is preliminary data.</text>
</comment>